<dbReference type="RefSeq" id="WP_330109018.1">
    <property type="nucleotide sequence ID" value="NZ_JAZDQT010000003.1"/>
</dbReference>
<dbReference type="Gene3D" id="1.25.40.390">
    <property type="match status" value="1"/>
</dbReference>
<dbReference type="InterPro" id="IPR011990">
    <property type="entry name" value="TPR-like_helical_dom_sf"/>
</dbReference>
<comment type="caution">
    <text evidence="1">The sequence shown here is derived from an EMBL/GenBank/DDBJ whole genome shotgun (WGS) entry which is preliminary data.</text>
</comment>
<evidence type="ECO:0000313" key="1">
    <source>
        <dbReference type="EMBL" id="MEE1946724.1"/>
    </source>
</evidence>
<accession>A0ABU7IB85</accession>
<reference evidence="1 2" key="1">
    <citation type="submission" date="2024-01" db="EMBL/GenBank/DDBJ databases">
        <title>Pedobacter sp. nov., isolated from fresh soil.</title>
        <authorList>
            <person name="Le N.T.T."/>
        </authorList>
    </citation>
    <scope>NUCLEOTIDE SEQUENCE [LARGE SCALE GENOMIC DNA]</scope>
    <source>
        <strain evidence="1 2">KR3-3</strain>
    </source>
</reference>
<sequence length="529" mass="58933">MKKLFITFTVAGLIVLSGCKKFLDVNTNPNAPQVVEANLYLSPMLHWMATAPQYDGIYIGRYTQNFASTSSGDLWERMGHNQGGTAPDQGGQIWKTTYYDFGQNLVDMTNKAEKEQRWDLLGVAQILKAWGWLTATDCNGEIIIKEAIDASRTSFDYDTQDFAFQETLRLINAAIVNLNRTDGGVNEGYLGKTDFLYKGKRAQWIKFANGLKAMTLNQLSNKSALYKPDDIIAAVDASFVGNVDDALIPYAGSANDDANFLSATRNNIGTLRQTKFILALMDGTQFGGVVDPRMSRMLAPSPDGLYRGLEPTFGIGALTASQQPLNLWGYTTQALANATTTTPARYLFARKNKFPIMTYAQLQFIKAEAAYKKGDKTAAWNAYKNGISAHIDFVNARNTDDGQTPTQISSTEKTAYLSSTAIVPTLPSSLTLSQIMCQKYIAQWAWGHVEQWMDLRRYHYTDIDPATGNQVFIGFAVPLVLFSENNTKVVQRMRPRYNSEYVWNRDGLNVIGGLATDYQTKEMWVTIPQ</sequence>
<dbReference type="PROSITE" id="PS51257">
    <property type="entry name" value="PROKAR_LIPOPROTEIN"/>
    <property type="match status" value="1"/>
</dbReference>
<dbReference type="InterPro" id="IPR041662">
    <property type="entry name" value="SusD-like_2"/>
</dbReference>
<keyword evidence="1" id="KW-0449">Lipoprotein</keyword>
<dbReference type="Pfam" id="PF12771">
    <property type="entry name" value="SusD-like_2"/>
    <property type="match status" value="1"/>
</dbReference>
<dbReference type="EMBL" id="JAZDQT010000003">
    <property type="protein sequence ID" value="MEE1946724.1"/>
    <property type="molecule type" value="Genomic_DNA"/>
</dbReference>
<dbReference type="Proteomes" id="UP001336835">
    <property type="component" value="Unassembled WGS sequence"/>
</dbReference>
<proteinExistence type="predicted"/>
<protein>
    <submittedName>
        <fullName evidence="1">SusD/RagB family nutrient-binding outer membrane lipoprotein</fullName>
    </submittedName>
</protein>
<keyword evidence="2" id="KW-1185">Reference proteome</keyword>
<gene>
    <name evidence="1" type="ORF">VRU48_16485</name>
</gene>
<dbReference type="SUPFAM" id="SSF48452">
    <property type="entry name" value="TPR-like"/>
    <property type="match status" value="1"/>
</dbReference>
<name>A0ABU7IB85_9SPHI</name>
<organism evidence="1 2">
    <name type="scientific">Pedobacter albus</name>
    <dbReference type="NCBI Taxonomy" id="3113905"/>
    <lineage>
        <taxon>Bacteria</taxon>
        <taxon>Pseudomonadati</taxon>
        <taxon>Bacteroidota</taxon>
        <taxon>Sphingobacteriia</taxon>
        <taxon>Sphingobacteriales</taxon>
        <taxon>Sphingobacteriaceae</taxon>
        <taxon>Pedobacter</taxon>
    </lineage>
</organism>
<evidence type="ECO:0000313" key="2">
    <source>
        <dbReference type="Proteomes" id="UP001336835"/>
    </source>
</evidence>